<evidence type="ECO:0000313" key="3">
    <source>
        <dbReference type="Proteomes" id="UP001314170"/>
    </source>
</evidence>
<dbReference type="Proteomes" id="UP001314170">
    <property type="component" value="Unassembled WGS sequence"/>
</dbReference>
<reference evidence="2 3" key="1">
    <citation type="submission" date="2024-01" db="EMBL/GenBank/DDBJ databases">
        <authorList>
            <person name="Waweru B."/>
        </authorList>
    </citation>
    <scope>NUCLEOTIDE SEQUENCE [LARGE SCALE GENOMIC DNA]</scope>
</reference>
<feature type="region of interest" description="Disordered" evidence="1">
    <location>
        <begin position="108"/>
        <end position="134"/>
    </location>
</feature>
<protein>
    <submittedName>
        <fullName evidence="2">Uncharacterized protein</fullName>
    </submittedName>
</protein>
<feature type="compositionally biased region" description="Polar residues" evidence="1">
    <location>
        <begin position="67"/>
        <end position="84"/>
    </location>
</feature>
<dbReference type="AlphaFoldDB" id="A0AAV1SSA9"/>
<name>A0AAV1SSA9_9ROSI</name>
<accession>A0AAV1SSA9</accession>
<evidence type="ECO:0000256" key="1">
    <source>
        <dbReference type="SAM" id="MobiDB-lite"/>
    </source>
</evidence>
<comment type="caution">
    <text evidence="2">The sequence shown here is derived from an EMBL/GenBank/DDBJ whole genome shotgun (WGS) entry which is preliminary data.</text>
</comment>
<keyword evidence="3" id="KW-1185">Reference proteome</keyword>
<proteinExistence type="predicted"/>
<dbReference type="EMBL" id="CAWUPB010001196">
    <property type="protein sequence ID" value="CAK7355728.1"/>
    <property type="molecule type" value="Genomic_DNA"/>
</dbReference>
<gene>
    <name evidence="2" type="ORF">DCAF_LOCUS25988</name>
</gene>
<evidence type="ECO:0000313" key="2">
    <source>
        <dbReference type="EMBL" id="CAK7355728.1"/>
    </source>
</evidence>
<organism evidence="2 3">
    <name type="scientific">Dovyalis caffra</name>
    <dbReference type="NCBI Taxonomy" id="77055"/>
    <lineage>
        <taxon>Eukaryota</taxon>
        <taxon>Viridiplantae</taxon>
        <taxon>Streptophyta</taxon>
        <taxon>Embryophyta</taxon>
        <taxon>Tracheophyta</taxon>
        <taxon>Spermatophyta</taxon>
        <taxon>Magnoliopsida</taxon>
        <taxon>eudicotyledons</taxon>
        <taxon>Gunneridae</taxon>
        <taxon>Pentapetalae</taxon>
        <taxon>rosids</taxon>
        <taxon>fabids</taxon>
        <taxon>Malpighiales</taxon>
        <taxon>Salicaceae</taxon>
        <taxon>Flacourtieae</taxon>
        <taxon>Dovyalis</taxon>
    </lineage>
</organism>
<sequence length="134" mass="15029">MKVETIPFNLLREKLFGRFRVFSLRRDGNFPTHPIPNVIRSNWTGFRLSLHLTNPHKLTSMAPHKLTSASSSHPRLTPHNQLHSTPKHNPRSSCPRPFLSCACLRSSSSRVPSNLQPPRASQACANGPLPRHAS</sequence>
<feature type="region of interest" description="Disordered" evidence="1">
    <location>
        <begin position="61"/>
        <end position="95"/>
    </location>
</feature>